<name>A0A9D4UDH4_ADICA</name>
<reference evidence="8" key="1">
    <citation type="submission" date="2021-01" db="EMBL/GenBank/DDBJ databases">
        <title>Adiantum capillus-veneris genome.</title>
        <authorList>
            <person name="Fang Y."/>
            <person name="Liao Q."/>
        </authorList>
    </citation>
    <scope>NUCLEOTIDE SEQUENCE</scope>
    <source>
        <strain evidence="8">H3</strain>
        <tissue evidence="8">Leaf</tissue>
    </source>
</reference>
<keyword evidence="6 7" id="KW-0472">Membrane</keyword>
<evidence type="ECO:0000256" key="1">
    <source>
        <dbReference type="ARBA" id="ARBA00002501"/>
    </source>
</evidence>
<comment type="similarity">
    <text evidence="3 7">Belongs to the PRA1 family.</text>
</comment>
<dbReference type="PANTHER" id="PTHR12859">
    <property type="entry name" value="PRA1 PROTEIN"/>
    <property type="match status" value="1"/>
</dbReference>
<comment type="caution">
    <text evidence="8">The sequence shown here is derived from an EMBL/GenBank/DDBJ whole genome shotgun (WGS) entry which is preliminary data.</text>
</comment>
<dbReference type="EMBL" id="JABFUD020000019">
    <property type="protein sequence ID" value="KAI5065279.1"/>
    <property type="molecule type" value="Genomic_DNA"/>
</dbReference>
<dbReference type="AlphaFoldDB" id="A0A9D4UDH4"/>
<evidence type="ECO:0000256" key="4">
    <source>
        <dbReference type="ARBA" id="ARBA00022692"/>
    </source>
</evidence>
<evidence type="ECO:0000256" key="3">
    <source>
        <dbReference type="ARBA" id="ARBA00006483"/>
    </source>
</evidence>
<protein>
    <recommendedName>
        <fullName evidence="7">PRA1 family protein</fullName>
    </recommendedName>
</protein>
<comment type="function">
    <text evidence="1 7">May be involved in both secretory and endocytic intracellular trafficking in the endosomal/prevacuolar compartments.</text>
</comment>
<dbReference type="PANTHER" id="PTHR12859:SF0">
    <property type="entry name" value="PRA1 FAMILY PROTEIN"/>
    <property type="match status" value="1"/>
</dbReference>
<evidence type="ECO:0000256" key="2">
    <source>
        <dbReference type="ARBA" id="ARBA00004141"/>
    </source>
</evidence>
<evidence type="ECO:0000256" key="6">
    <source>
        <dbReference type="ARBA" id="ARBA00023136"/>
    </source>
</evidence>
<feature type="transmembrane region" description="Helical" evidence="7">
    <location>
        <begin position="79"/>
        <end position="100"/>
    </location>
</feature>
<evidence type="ECO:0000256" key="5">
    <source>
        <dbReference type="ARBA" id="ARBA00022989"/>
    </source>
</evidence>
<gene>
    <name evidence="8" type="ORF">GOP47_0019974</name>
</gene>
<dbReference type="InterPro" id="IPR004895">
    <property type="entry name" value="Prenylated_rab_accept_PRA1"/>
</dbReference>
<comment type="subcellular location">
    <subcellularLocation>
        <location evidence="2 7">Membrane</location>
        <topology evidence="2 7">Multi-pass membrane protein</topology>
    </subcellularLocation>
</comment>
<feature type="transmembrane region" description="Helical" evidence="7">
    <location>
        <begin position="166"/>
        <end position="184"/>
    </location>
</feature>
<feature type="transmembrane region" description="Helical" evidence="7">
    <location>
        <begin position="56"/>
        <end position="73"/>
    </location>
</feature>
<keyword evidence="4 7" id="KW-0812">Transmembrane</keyword>
<accession>A0A9D4UDH4</accession>
<sequence length="210" mass="23619">MDWSSVTLHELADAVKEADWWSSPRPLSEFFAKFSPPKSFSAWSSRIKCNLYVYRINYYFLMVAFLLLFAGALRSPVAALGAVLITFATACINDSFAMFVNEKVLRCARRIYPPLAAKMRAPPTPGGRARPSKGTIHICGKERSHVVAVLLSVSVLSWFLSARIKILGLAVCLVMIVILVHASFRTPNLKARLNTFREEFRAVWRSYSDI</sequence>
<proteinExistence type="inferred from homology"/>
<organism evidence="8 9">
    <name type="scientific">Adiantum capillus-veneris</name>
    <name type="common">Maidenhair fern</name>
    <dbReference type="NCBI Taxonomy" id="13818"/>
    <lineage>
        <taxon>Eukaryota</taxon>
        <taxon>Viridiplantae</taxon>
        <taxon>Streptophyta</taxon>
        <taxon>Embryophyta</taxon>
        <taxon>Tracheophyta</taxon>
        <taxon>Polypodiopsida</taxon>
        <taxon>Polypodiidae</taxon>
        <taxon>Polypodiales</taxon>
        <taxon>Pteridineae</taxon>
        <taxon>Pteridaceae</taxon>
        <taxon>Vittarioideae</taxon>
        <taxon>Adiantum</taxon>
    </lineage>
</organism>
<keyword evidence="7" id="KW-0813">Transport</keyword>
<dbReference type="Proteomes" id="UP000886520">
    <property type="component" value="Chromosome 19"/>
</dbReference>
<dbReference type="OrthoDB" id="537033at2759"/>
<dbReference type="GO" id="GO:0016020">
    <property type="term" value="C:membrane"/>
    <property type="evidence" value="ECO:0007669"/>
    <property type="project" value="UniProtKB-SubCell"/>
</dbReference>
<keyword evidence="9" id="KW-1185">Reference proteome</keyword>
<evidence type="ECO:0000313" key="9">
    <source>
        <dbReference type="Proteomes" id="UP000886520"/>
    </source>
</evidence>
<evidence type="ECO:0000256" key="7">
    <source>
        <dbReference type="RuleBase" id="RU363107"/>
    </source>
</evidence>
<evidence type="ECO:0000313" key="8">
    <source>
        <dbReference type="EMBL" id="KAI5065279.1"/>
    </source>
</evidence>
<dbReference type="GO" id="GO:0005783">
    <property type="term" value="C:endoplasmic reticulum"/>
    <property type="evidence" value="ECO:0007669"/>
    <property type="project" value="UniProtKB-ARBA"/>
</dbReference>
<keyword evidence="5 7" id="KW-1133">Transmembrane helix</keyword>
<dbReference type="GO" id="GO:0016192">
    <property type="term" value="P:vesicle-mediated transport"/>
    <property type="evidence" value="ECO:0007669"/>
    <property type="project" value="UniProtKB-ARBA"/>
</dbReference>
<feature type="transmembrane region" description="Helical" evidence="7">
    <location>
        <begin position="143"/>
        <end position="160"/>
    </location>
</feature>
<dbReference type="Pfam" id="PF03208">
    <property type="entry name" value="PRA1"/>
    <property type="match status" value="1"/>
</dbReference>